<dbReference type="InterPro" id="IPR042099">
    <property type="entry name" value="ANL_N_sf"/>
</dbReference>
<dbReference type="GO" id="GO:0071766">
    <property type="term" value="P:Actinobacterium-type cell wall biogenesis"/>
    <property type="evidence" value="ECO:0007669"/>
    <property type="project" value="UniProtKB-ARBA"/>
</dbReference>
<dbReference type="Proteomes" id="UP000002730">
    <property type="component" value="Chromosome"/>
</dbReference>
<evidence type="ECO:0000259" key="4">
    <source>
        <dbReference type="Pfam" id="PF00501"/>
    </source>
</evidence>
<dbReference type="PANTHER" id="PTHR22754">
    <property type="entry name" value="DISCO-INTERACTING PROTEIN 2 DIP2 -RELATED"/>
    <property type="match status" value="1"/>
</dbReference>
<dbReference type="STRING" id="573061.Clocel_3123"/>
<keyword evidence="2" id="KW-0276">Fatty acid metabolism</keyword>
<dbReference type="Pfam" id="PF00501">
    <property type="entry name" value="AMP-binding"/>
    <property type="match status" value="1"/>
</dbReference>
<evidence type="ECO:0000256" key="2">
    <source>
        <dbReference type="ARBA" id="ARBA00022832"/>
    </source>
</evidence>
<evidence type="ECO:0000256" key="3">
    <source>
        <dbReference type="ARBA" id="ARBA00023098"/>
    </source>
</evidence>
<proteinExistence type="inferred from homology"/>
<name>D9STS8_CLOC7</name>
<accession>D9STS8</accession>
<organism evidence="5 6">
    <name type="scientific">Clostridium cellulovorans (strain ATCC 35296 / DSM 3052 / OCM 3 / 743B)</name>
    <dbReference type="NCBI Taxonomy" id="573061"/>
    <lineage>
        <taxon>Bacteria</taxon>
        <taxon>Bacillati</taxon>
        <taxon>Bacillota</taxon>
        <taxon>Clostridia</taxon>
        <taxon>Eubacteriales</taxon>
        <taxon>Clostridiaceae</taxon>
        <taxon>Clostridium</taxon>
    </lineage>
</organism>
<dbReference type="Gene3D" id="3.40.50.12780">
    <property type="entry name" value="N-terminal domain of ligase-like"/>
    <property type="match status" value="1"/>
</dbReference>
<evidence type="ECO:0000313" key="6">
    <source>
        <dbReference type="Proteomes" id="UP000002730"/>
    </source>
</evidence>
<dbReference type="OrthoDB" id="9803968at2"/>
<dbReference type="AlphaFoldDB" id="D9STS8"/>
<dbReference type="InterPro" id="IPR020845">
    <property type="entry name" value="AMP-binding_CS"/>
</dbReference>
<dbReference type="InterPro" id="IPR000873">
    <property type="entry name" value="AMP-dep_synth/lig_dom"/>
</dbReference>
<dbReference type="SUPFAM" id="SSF56801">
    <property type="entry name" value="Acetyl-CoA synthetase-like"/>
    <property type="match status" value="1"/>
</dbReference>
<gene>
    <name evidence="5" type="ordered locus">Clocel_3123</name>
</gene>
<dbReference type="Gene3D" id="3.30.300.30">
    <property type="match status" value="1"/>
</dbReference>
<keyword evidence="6" id="KW-1185">Reference proteome</keyword>
<dbReference type="KEGG" id="ccb:Clocel_3123"/>
<feature type="domain" description="AMP-dependent synthetase/ligase" evidence="4">
    <location>
        <begin position="19"/>
        <end position="409"/>
    </location>
</feature>
<dbReference type="PANTHER" id="PTHR22754:SF32">
    <property type="entry name" value="DISCO-INTERACTING PROTEIN 2"/>
    <property type="match status" value="1"/>
</dbReference>
<dbReference type="PROSITE" id="PS00455">
    <property type="entry name" value="AMP_BINDING"/>
    <property type="match status" value="1"/>
</dbReference>
<reference evidence="5 6" key="1">
    <citation type="submission" date="2010-08" db="EMBL/GenBank/DDBJ databases">
        <title>Complete sequence of Clostridium cellulovorans 743B.</title>
        <authorList>
            <consortium name="US DOE Joint Genome Institute"/>
            <person name="Lucas S."/>
            <person name="Copeland A."/>
            <person name="Lapidus A."/>
            <person name="Cheng J.-F."/>
            <person name="Bruce D."/>
            <person name="Goodwin L."/>
            <person name="Pitluck S."/>
            <person name="Chertkov O."/>
            <person name="Detter J.C."/>
            <person name="Han C."/>
            <person name="Tapia R."/>
            <person name="Land M."/>
            <person name="Hauser L."/>
            <person name="Chang Y.-J."/>
            <person name="Jeffries C."/>
            <person name="Kyrpides N."/>
            <person name="Ivanova N."/>
            <person name="Mikhailova N."/>
            <person name="Hemme C.L."/>
            <person name="Woyke T."/>
        </authorList>
    </citation>
    <scope>NUCLEOTIDE SEQUENCE [LARGE SCALE GENOMIC DNA]</scope>
    <source>
        <strain evidence="6">ATCC 35296 / DSM 3052 / OCM 3 / 743B</strain>
    </source>
</reference>
<comment type="similarity">
    <text evidence="1">Belongs to the ATP-dependent AMP-binding enzyme family.</text>
</comment>
<dbReference type="HOGENOM" id="CLU_000022_23_7_9"/>
<sequence length="562" mass="64365">MLKINDSLNTIWDSFKKYEKEKADTICLEFDNNEISYKELGETIRIIANSLKKFDIYNKKVILMFPMGLEYIYSFFSVMCAGGIPVPSFPSNESPNFKDRLIHIANNAEAEFIFTFSQEKMEIDKLNDERISGMNTTWIFIDKLVYTKEKFEEERIPDYAFMQYSSGTTSIPKGVAITHKAVLEHLDYLDEVISSSNDNKEVVCVNWMPLYHDMGLISGMLLYITKGHRVHLIPTKAVMENPYIWLEKIAETHANITLAPNFAFEMCVSKIQEHQKENLDLSSLKLLINGAEQISVKTIDRFFKYYEQCGIRRSIMCPCYGMSEAIILVTRSDVNREPIIKYFNQSKLNIGIVEACDKDADNAVALVSCGRKIPSTDVICVDNEKSEIITDNRIGEIWITGSNVATEYYNNVELTEESFGAKIKKCNDKTYYKTGDLGFWYQECLFICGRIKEMIICNGKNINPTDIESYIISNYKTIGINKAVTFSIVSCGEEKIVCIIEKVEIDKDITDKDIIRIKETVSIKFNILIDDIVVVNNGAIEITENGKIKRNLCKEKYIKGEY</sequence>
<dbReference type="GO" id="GO:0005886">
    <property type="term" value="C:plasma membrane"/>
    <property type="evidence" value="ECO:0007669"/>
    <property type="project" value="TreeGrafter"/>
</dbReference>
<dbReference type="FunFam" id="3.40.50.12780:FF:000013">
    <property type="entry name" value="Long-chain-fatty-acid--AMP ligase FadD32"/>
    <property type="match status" value="1"/>
</dbReference>
<keyword evidence="3" id="KW-0443">Lipid metabolism</keyword>
<keyword evidence="5" id="KW-0436">Ligase</keyword>
<evidence type="ECO:0000313" key="5">
    <source>
        <dbReference type="EMBL" id="ADL52812.1"/>
    </source>
</evidence>
<protein>
    <submittedName>
        <fullName evidence="5">AMP-dependent synthetase and ligase</fullName>
    </submittedName>
</protein>
<evidence type="ECO:0000256" key="1">
    <source>
        <dbReference type="ARBA" id="ARBA00006432"/>
    </source>
</evidence>
<dbReference type="RefSeq" id="WP_010073189.1">
    <property type="nucleotide sequence ID" value="NC_014393.1"/>
</dbReference>
<dbReference type="GO" id="GO:0016874">
    <property type="term" value="F:ligase activity"/>
    <property type="evidence" value="ECO:0007669"/>
    <property type="project" value="UniProtKB-KW"/>
</dbReference>
<dbReference type="eggNOG" id="COG0318">
    <property type="taxonomic scope" value="Bacteria"/>
</dbReference>
<dbReference type="InterPro" id="IPR045851">
    <property type="entry name" value="AMP-bd_C_sf"/>
</dbReference>
<dbReference type="GO" id="GO:0006633">
    <property type="term" value="P:fatty acid biosynthetic process"/>
    <property type="evidence" value="ECO:0007669"/>
    <property type="project" value="TreeGrafter"/>
</dbReference>
<dbReference type="GO" id="GO:0070566">
    <property type="term" value="F:adenylyltransferase activity"/>
    <property type="evidence" value="ECO:0007669"/>
    <property type="project" value="TreeGrafter"/>
</dbReference>
<dbReference type="EMBL" id="CP002160">
    <property type="protein sequence ID" value="ADL52812.1"/>
    <property type="molecule type" value="Genomic_DNA"/>
</dbReference>